<sequence>MPTGELIWSSALLLAIVATVTTLLIRETRGFVAGLLRAQPACFAALIGILFIGVYKAIDGLARKLEPFGVTLSEAFNHTIAVIEEIGELGIPVMFALALWLATSPRPNQGVPA</sequence>
<dbReference type="Proteomes" id="UP000683291">
    <property type="component" value="Chromosome 1"/>
</dbReference>
<keyword evidence="3" id="KW-1185">Reference proteome</keyword>
<accession>A0A975PMJ8</accession>
<evidence type="ECO:0000256" key="1">
    <source>
        <dbReference type="SAM" id="Phobius"/>
    </source>
</evidence>
<keyword evidence="1" id="KW-0812">Transmembrane</keyword>
<evidence type="ECO:0000313" key="3">
    <source>
        <dbReference type="Proteomes" id="UP000683291"/>
    </source>
</evidence>
<name>A0A975PMJ8_9RHOB</name>
<evidence type="ECO:0000313" key="2">
    <source>
        <dbReference type="EMBL" id="QUJ76877.1"/>
    </source>
</evidence>
<gene>
    <name evidence="2" type="ORF">KDD17_02105</name>
</gene>
<proteinExistence type="predicted"/>
<dbReference type="EMBL" id="CP073581">
    <property type="protein sequence ID" value="QUJ76877.1"/>
    <property type="molecule type" value="Genomic_DNA"/>
</dbReference>
<reference evidence="2" key="1">
    <citation type="submission" date="2021-04" db="EMBL/GenBank/DDBJ databases">
        <title>Complete genome sequence for Sulfitobacter sp. strain JK7-1.</title>
        <authorList>
            <person name="Park S.-J."/>
        </authorList>
    </citation>
    <scope>NUCLEOTIDE SEQUENCE</scope>
    <source>
        <strain evidence="2">JK7-1</strain>
    </source>
</reference>
<dbReference type="RefSeq" id="WP_212705074.1">
    <property type="nucleotide sequence ID" value="NZ_CP073581.1"/>
</dbReference>
<dbReference type="AlphaFoldDB" id="A0A975PMJ8"/>
<organism evidence="2 3">
    <name type="scientific">Sulfitobacter albidus</name>
    <dbReference type="NCBI Taxonomy" id="2829501"/>
    <lineage>
        <taxon>Bacteria</taxon>
        <taxon>Pseudomonadati</taxon>
        <taxon>Pseudomonadota</taxon>
        <taxon>Alphaproteobacteria</taxon>
        <taxon>Rhodobacterales</taxon>
        <taxon>Roseobacteraceae</taxon>
        <taxon>Sulfitobacter</taxon>
    </lineage>
</organism>
<protein>
    <submittedName>
        <fullName evidence="2">Uncharacterized protein</fullName>
    </submittedName>
</protein>
<feature type="transmembrane region" description="Helical" evidence="1">
    <location>
        <begin position="38"/>
        <end position="58"/>
    </location>
</feature>
<keyword evidence="1" id="KW-0472">Membrane</keyword>
<keyword evidence="1" id="KW-1133">Transmembrane helix</keyword>
<dbReference type="KEGG" id="sual:KDD17_02105"/>
<feature type="transmembrane region" description="Helical" evidence="1">
    <location>
        <begin position="6"/>
        <end position="26"/>
    </location>
</feature>